<dbReference type="RefSeq" id="XP_006013457.1">
    <property type="nucleotide sequence ID" value="XM_006013395.3"/>
</dbReference>
<keyword evidence="11" id="KW-1185">Reference proteome</keyword>
<feature type="chain" id="PRO_5003579351" evidence="9">
    <location>
        <begin position="23"/>
        <end position="179"/>
    </location>
</feature>
<feature type="signal peptide" evidence="9">
    <location>
        <begin position="1"/>
        <end position="22"/>
    </location>
</feature>
<accession>H2ZX59</accession>
<dbReference type="AlphaFoldDB" id="H2ZX59"/>
<dbReference type="GO" id="GO:0031410">
    <property type="term" value="C:cytoplasmic vesicle"/>
    <property type="evidence" value="ECO:0007669"/>
    <property type="project" value="TreeGrafter"/>
</dbReference>
<keyword evidence="3 8" id="KW-0812">Transmembrane</keyword>
<dbReference type="OMA" id="CFWMECK"/>
<evidence type="ECO:0000256" key="7">
    <source>
        <dbReference type="ARBA" id="ARBA00023180"/>
    </source>
</evidence>
<sequence length="179" mass="19140">MFRKVVFAVLFFFVFYLSAVRGEVDCGNFTSCDNCVGRNSENRTICLWMSCKGSNDTCVNSSVANCTAFNVTSMCTANENITTVSPKNTSSAATASTTEVTASTNGSVATMPTSTAKVITSPATDKTNSTVMPTTPVAKKSTFDAASFIGGIVLVLGIQAVIFFLYKFCKSKDRNYHTL</sequence>
<evidence type="ECO:0000256" key="9">
    <source>
        <dbReference type="SAM" id="SignalP"/>
    </source>
</evidence>
<dbReference type="Ensembl" id="ENSLACT00000001994.1">
    <property type="protein sequence ID" value="ENSLACP00000001980.1"/>
    <property type="gene ID" value="ENSLACG00000001770.1"/>
</dbReference>
<dbReference type="PANTHER" id="PTHR11337">
    <property type="entry name" value="MUCIN/PORIMIN"/>
    <property type="match status" value="1"/>
</dbReference>
<reference evidence="10" key="2">
    <citation type="submission" date="2025-08" db="UniProtKB">
        <authorList>
            <consortium name="Ensembl"/>
        </authorList>
    </citation>
    <scope>IDENTIFICATION</scope>
</reference>
<evidence type="ECO:0000313" key="10">
    <source>
        <dbReference type="Ensembl" id="ENSLACP00000001980.1"/>
    </source>
</evidence>
<dbReference type="Proteomes" id="UP000008672">
    <property type="component" value="Unassembled WGS sequence"/>
</dbReference>
<dbReference type="eggNOG" id="ENOG502S7HA">
    <property type="taxonomic scope" value="Eukaryota"/>
</dbReference>
<dbReference type="GO" id="GO:0016020">
    <property type="term" value="C:membrane"/>
    <property type="evidence" value="ECO:0007669"/>
    <property type="project" value="UniProtKB-SubCell"/>
</dbReference>
<evidence type="ECO:0000256" key="6">
    <source>
        <dbReference type="ARBA" id="ARBA00023136"/>
    </source>
</evidence>
<dbReference type="EMBL" id="AFYH01256295">
    <property type="status" value="NOT_ANNOTATED_CDS"/>
    <property type="molecule type" value="Genomic_DNA"/>
</dbReference>
<dbReference type="EMBL" id="AFYH01256298">
    <property type="status" value="NOT_ANNOTATED_CDS"/>
    <property type="molecule type" value="Genomic_DNA"/>
</dbReference>
<reference evidence="11" key="1">
    <citation type="submission" date="2011-08" db="EMBL/GenBank/DDBJ databases">
        <title>The draft genome of Latimeria chalumnae.</title>
        <authorList>
            <person name="Di Palma F."/>
            <person name="Alfoldi J."/>
            <person name="Johnson J."/>
            <person name="Berlin A."/>
            <person name="Gnerre S."/>
            <person name="Jaffe D."/>
            <person name="MacCallum I."/>
            <person name="Young S."/>
            <person name="Walker B.J."/>
            <person name="Lander E."/>
            <person name="Lindblad-Toh K."/>
        </authorList>
    </citation>
    <scope>NUCLEOTIDE SEQUENCE [LARGE SCALE GENOMIC DNA]</scope>
    <source>
        <strain evidence="11">Wild caught</strain>
    </source>
</reference>
<dbReference type="EMBL" id="AFYH01256296">
    <property type="status" value="NOT_ANNOTATED_CDS"/>
    <property type="molecule type" value="Genomic_DNA"/>
</dbReference>
<dbReference type="InParanoid" id="H2ZX59"/>
<evidence type="ECO:0000313" key="11">
    <source>
        <dbReference type="Proteomes" id="UP000008672"/>
    </source>
</evidence>
<dbReference type="InterPro" id="IPR007947">
    <property type="entry name" value="CD164_MGC24"/>
</dbReference>
<dbReference type="OrthoDB" id="6160056at2759"/>
<evidence type="ECO:0000256" key="5">
    <source>
        <dbReference type="ARBA" id="ARBA00022989"/>
    </source>
</evidence>
<dbReference type="GeneID" id="102367298"/>
<dbReference type="FunCoup" id="H2ZX59">
    <property type="interactions" value="813"/>
</dbReference>
<dbReference type="Pfam" id="PF05283">
    <property type="entry name" value="MGC-24"/>
    <property type="match status" value="1"/>
</dbReference>
<feature type="transmembrane region" description="Helical" evidence="8">
    <location>
        <begin position="145"/>
        <end position="166"/>
    </location>
</feature>
<keyword evidence="5 8" id="KW-1133">Transmembrane helix</keyword>
<keyword evidence="7" id="KW-0325">Glycoprotein</keyword>
<evidence type="ECO:0000256" key="2">
    <source>
        <dbReference type="ARBA" id="ARBA00005341"/>
    </source>
</evidence>
<comment type="similarity">
    <text evidence="2">Belongs to the CD164 family.</text>
</comment>
<name>H2ZX59_LATCH</name>
<dbReference type="PANTHER" id="PTHR11337:SF12">
    <property type="entry name" value="SIALOMUCIN CORE PROTEIN 24"/>
    <property type="match status" value="1"/>
</dbReference>
<dbReference type="Bgee" id="ENSLACG00000001770">
    <property type="expression patterns" value="Expressed in muscle tissue and 6 other cell types or tissues"/>
</dbReference>
<dbReference type="EMBL" id="AFYH01256300">
    <property type="status" value="NOT_ANNOTATED_CDS"/>
    <property type="molecule type" value="Genomic_DNA"/>
</dbReference>
<dbReference type="EMBL" id="AFYH01256297">
    <property type="status" value="NOT_ANNOTATED_CDS"/>
    <property type="molecule type" value="Genomic_DNA"/>
</dbReference>
<organism evidence="10 11">
    <name type="scientific">Latimeria chalumnae</name>
    <name type="common">Coelacanth</name>
    <dbReference type="NCBI Taxonomy" id="7897"/>
    <lineage>
        <taxon>Eukaryota</taxon>
        <taxon>Metazoa</taxon>
        <taxon>Chordata</taxon>
        <taxon>Craniata</taxon>
        <taxon>Vertebrata</taxon>
        <taxon>Euteleostomi</taxon>
        <taxon>Coelacanthiformes</taxon>
        <taxon>Coelacanthidae</taxon>
        <taxon>Latimeria</taxon>
    </lineage>
</organism>
<keyword evidence="4 9" id="KW-0732">Signal</keyword>
<proteinExistence type="inferred from homology"/>
<evidence type="ECO:0000256" key="3">
    <source>
        <dbReference type="ARBA" id="ARBA00022692"/>
    </source>
</evidence>
<dbReference type="EMBL" id="AFYH01256299">
    <property type="status" value="NOT_ANNOTATED_CDS"/>
    <property type="molecule type" value="Genomic_DNA"/>
</dbReference>
<dbReference type="GeneTree" id="ENSGT00530000063929"/>
<dbReference type="KEGG" id="lcm:102367298"/>
<protein>
    <submittedName>
        <fullName evidence="10">CD164 molecule</fullName>
    </submittedName>
</protein>
<evidence type="ECO:0000256" key="4">
    <source>
        <dbReference type="ARBA" id="ARBA00022729"/>
    </source>
</evidence>
<keyword evidence="6 8" id="KW-0472">Membrane</keyword>
<dbReference type="HOGENOM" id="CLU_101414_1_0_1"/>
<gene>
    <name evidence="10" type="primary">CD164</name>
</gene>
<evidence type="ECO:0000256" key="1">
    <source>
        <dbReference type="ARBA" id="ARBA00004479"/>
    </source>
</evidence>
<comment type="subcellular location">
    <subcellularLocation>
        <location evidence="1">Membrane</location>
        <topology evidence="1">Single-pass type I membrane protein</topology>
    </subcellularLocation>
</comment>
<reference evidence="10" key="3">
    <citation type="submission" date="2025-09" db="UniProtKB">
        <authorList>
            <consortium name="Ensembl"/>
        </authorList>
    </citation>
    <scope>IDENTIFICATION</scope>
</reference>
<evidence type="ECO:0000256" key="8">
    <source>
        <dbReference type="SAM" id="Phobius"/>
    </source>
</evidence>
<dbReference type="CTD" id="8763"/>